<feature type="compositionally biased region" description="Basic and acidic residues" evidence="1">
    <location>
        <begin position="33"/>
        <end position="44"/>
    </location>
</feature>
<reference evidence="3" key="1">
    <citation type="submission" date="2024-06" db="EMBL/GenBank/DDBJ databases">
        <title>Multi-omics analyses provide insights into the biosynthesis of the anticancer antibiotic pleurotin in Hohenbuehelia grisea.</title>
        <authorList>
            <person name="Weaver J.A."/>
            <person name="Alberti F."/>
        </authorList>
    </citation>
    <scope>NUCLEOTIDE SEQUENCE [LARGE SCALE GENOMIC DNA]</scope>
    <source>
        <strain evidence="3">T-177</strain>
    </source>
</reference>
<keyword evidence="3" id="KW-1185">Reference proteome</keyword>
<evidence type="ECO:0000256" key="1">
    <source>
        <dbReference type="SAM" id="MobiDB-lite"/>
    </source>
</evidence>
<gene>
    <name evidence="2" type="ORF">HGRIS_001060</name>
</gene>
<evidence type="ECO:0000313" key="2">
    <source>
        <dbReference type="EMBL" id="KAL0957246.1"/>
    </source>
</evidence>
<organism evidence="2 3">
    <name type="scientific">Hohenbuehelia grisea</name>
    <dbReference type="NCBI Taxonomy" id="104357"/>
    <lineage>
        <taxon>Eukaryota</taxon>
        <taxon>Fungi</taxon>
        <taxon>Dikarya</taxon>
        <taxon>Basidiomycota</taxon>
        <taxon>Agaricomycotina</taxon>
        <taxon>Agaricomycetes</taxon>
        <taxon>Agaricomycetidae</taxon>
        <taxon>Agaricales</taxon>
        <taxon>Pleurotineae</taxon>
        <taxon>Pleurotaceae</taxon>
        <taxon>Hohenbuehelia</taxon>
    </lineage>
</organism>
<feature type="region of interest" description="Disordered" evidence="1">
    <location>
        <begin position="28"/>
        <end position="49"/>
    </location>
</feature>
<protein>
    <submittedName>
        <fullName evidence="2">Uncharacterized protein</fullName>
    </submittedName>
</protein>
<comment type="caution">
    <text evidence="2">The sequence shown here is derived from an EMBL/GenBank/DDBJ whole genome shotgun (WGS) entry which is preliminary data.</text>
</comment>
<feature type="region of interest" description="Disordered" evidence="1">
    <location>
        <begin position="113"/>
        <end position="166"/>
    </location>
</feature>
<sequence>MDEPMDLDPTSLTCSPAAAAAHITRAVAPQNDSWHHTDKPRPTFEDATSYRNRLRVEGCPEGCKGFARQTKSVGAPSPGAACGTSVGVNTPALITVRLHDNRTAGQRAAVVPRAHPYHPPGSIERQPPPPSARASLPAMMRPQQPDILEMNGKPGSRLQPPPWQSP</sequence>
<name>A0ABR3JNW5_9AGAR</name>
<evidence type="ECO:0000313" key="3">
    <source>
        <dbReference type="Proteomes" id="UP001556367"/>
    </source>
</evidence>
<dbReference type="EMBL" id="JASNQZ010000005">
    <property type="protein sequence ID" value="KAL0957246.1"/>
    <property type="molecule type" value="Genomic_DNA"/>
</dbReference>
<dbReference type="Proteomes" id="UP001556367">
    <property type="component" value="Unassembled WGS sequence"/>
</dbReference>
<accession>A0ABR3JNW5</accession>
<proteinExistence type="predicted"/>